<dbReference type="EnsemblMetazoa" id="XM_038219764.1">
    <property type="protein sequence ID" value="XP_038075692.1"/>
    <property type="gene ID" value="LOC119743375"/>
</dbReference>
<dbReference type="Proteomes" id="UP000887568">
    <property type="component" value="Unplaced"/>
</dbReference>
<dbReference type="InterPro" id="IPR052637">
    <property type="entry name" value="KLHDC3-like"/>
</dbReference>
<dbReference type="InterPro" id="IPR015915">
    <property type="entry name" value="Kelch-typ_b-propeller"/>
</dbReference>
<dbReference type="GeneID" id="119743375"/>
<reference evidence="1" key="1">
    <citation type="submission" date="2022-11" db="UniProtKB">
        <authorList>
            <consortium name="EnsemblMetazoa"/>
        </authorList>
    </citation>
    <scope>IDENTIFICATION</scope>
</reference>
<dbReference type="CTD" id="116138"/>
<dbReference type="OrthoDB" id="432528at2759"/>
<dbReference type="OMA" id="SQETYVF"/>
<dbReference type="GO" id="GO:0003682">
    <property type="term" value="F:chromatin binding"/>
    <property type="evidence" value="ECO:0007669"/>
    <property type="project" value="InterPro"/>
</dbReference>
<name>A0A914BJR6_PATMI</name>
<dbReference type="GO" id="GO:0005737">
    <property type="term" value="C:cytoplasm"/>
    <property type="evidence" value="ECO:0007669"/>
    <property type="project" value="TreeGrafter"/>
</dbReference>
<dbReference type="PANTHER" id="PTHR46461">
    <property type="entry name" value="KELCH DOMAIN-CONTAINING PROTEIN 3"/>
    <property type="match status" value="1"/>
</dbReference>
<evidence type="ECO:0000313" key="2">
    <source>
        <dbReference type="Proteomes" id="UP000887568"/>
    </source>
</evidence>
<dbReference type="Pfam" id="PF24681">
    <property type="entry name" value="Kelch_KLHDC2_KLHL20_DRC7"/>
    <property type="match status" value="1"/>
</dbReference>
<organism evidence="1 2">
    <name type="scientific">Patiria miniata</name>
    <name type="common">Bat star</name>
    <name type="synonym">Asterina miniata</name>
    <dbReference type="NCBI Taxonomy" id="46514"/>
    <lineage>
        <taxon>Eukaryota</taxon>
        <taxon>Metazoa</taxon>
        <taxon>Echinodermata</taxon>
        <taxon>Eleutherozoa</taxon>
        <taxon>Asterozoa</taxon>
        <taxon>Asteroidea</taxon>
        <taxon>Valvatacea</taxon>
        <taxon>Valvatida</taxon>
        <taxon>Asterinidae</taxon>
        <taxon>Patiria</taxon>
    </lineage>
</organism>
<dbReference type="Pfam" id="PF07646">
    <property type="entry name" value="Kelch_2"/>
    <property type="match status" value="1"/>
</dbReference>
<evidence type="ECO:0000313" key="1">
    <source>
        <dbReference type="EnsemblMetazoa" id="XP_038075692.1"/>
    </source>
</evidence>
<proteinExistence type="predicted"/>
<dbReference type="AlphaFoldDB" id="A0A914BJR6"/>
<dbReference type="InterPro" id="IPR011498">
    <property type="entry name" value="Kelch_2"/>
</dbReference>
<dbReference type="RefSeq" id="XP_038075692.1">
    <property type="nucleotide sequence ID" value="XM_038219764.1"/>
</dbReference>
<dbReference type="PANTHER" id="PTHR46461:SF1">
    <property type="entry name" value="KELCH DOMAIN-CONTAINING PROTEIN 3"/>
    <property type="match status" value="1"/>
</dbReference>
<sequence length="383" mass="43248">MPHWTVHLDGGPRRVNHAAALVGSQIYLFGGYCTGGDYHALIPIDVYVLDTVLLRWKKLPCASKEEITKCVPYLRYGHSVVNYEGTIYLWGGRNDNHGACNNVFSYDTQTLKWSRPHTKGDKPGGRDGHSACLIGDLMYIFGGFEDGMMQCYANTVYSLDLTLMVWTYVMAKGEIPHWRDFHTATAHRHQMIVFGGRADKSGPHYTNQEFYCNKLQVFDTQTKVWSSPPTTGDVPIGRRSHSAFIYRGNLYIFGGYNDLIKTHFNDLYRLDLSNYEWSKVTTFGETPCNRRRQCCIVVQDQVILFGGTSPKAKTIPGGSDDVNLMDLADLHILDFAPTLKTLCKVAAVRYQLDTTCLPLDIRWELKSMTTNSNISQPLEMAQG</sequence>
<evidence type="ECO:0008006" key="3">
    <source>
        <dbReference type="Google" id="ProtNLM"/>
    </source>
</evidence>
<keyword evidence="2" id="KW-1185">Reference proteome</keyword>
<dbReference type="SUPFAM" id="SSF117281">
    <property type="entry name" value="Kelch motif"/>
    <property type="match status" value="1"/>
</dbReference>
<dbReference type="Gene3D" id="2.120.10.80">
    <property type="entry name" value="Kelch-type beta propeller"/>
    <property type="match status" value="2"/>
</dbReference>
<accession>A0A914BJR6</accession>
<protein>
    <recommendedName>
        <fullName evidence="3">Kelch domain-containing protein 3</fullName>
    </recommendedName>
</protein>